<evidence type="ECO:0000313" key="3">
    <source>
        <dbReference type="Proteomes" id="UP000837803"/>
    </source>
</evidence>
<dbReference type="Proteomes" id="UP000837803">
    <property type="component" value="Unassembled WGS sequence"/>
</dbReference>
<evidence type="ECO:0000313" key="2">
    <source>
        <dbReference type="EMBL" id="CAH1002447.1"/>
    </source>
</evidence>
<reference evidence="2" key="1">
    <citation type="submission" date="2021-12" db="EMBL/GenBank/DDBJ databases">
        <authorList>
            <person name="Rodrigo-Torres L."/>
            <person name="Arahal R. D."/>
            <person name="Lucena T."/>
        </authorList>
    </citation>
    <scope>NUCLEOTIDE SEQUENCE</scope>
    <source>
        <strain evidence="2">CECT 8419</strain>
    </source>
</reference>
<dbReference type="EMBL" id="CAKLPZ010000005">
    <property type="protein sequence ID" value="CAH1002447.1"/>
    <property type="molecule type" value="Genomic_DNA"/>
</dbReference>
<feature type="domain" description="DUF4145" evidence="1">
    <location>
        <begin position="102"/>
        <end position="180"/>
    </location>
</feature>
<evidence type="ECO:0000259" key="1">
    <source>
        <dbReference type="Pfam" id="PF13643"/>
    </source>
</evidence>
<dbReference type="Pfam" id="PF13643">
    <property type="entry name" value="DUF4145"/>
    <property type="match status" value="1"/>
</dbReference>
<gene>
    <name evidence="2" type="ORF">LEM8419_03326</name>
</gene>
<organism evidence="2 3">
    <name type="scientific">Neolewinella maritima</name>
    <dbReference type="NCBI Taxonomy" id="1383882"/>
    <lineage>
        <taxon>Bacteria</taxon>
        <taxon>Pseudomonadati</taxon>
        <taxon>Bacteroidota</taxon>
        <taxon>Saprospiria</taxon>
        <taxon>Saprospirales</taxon>
        <taxon>Lewinellaceae</taxon>
        <taxon>Neolewinella</taxon>
    </lineage>
</organism>
<sequence>MKKTIVSLECVVCLRVSKMAILDTMSYYEEEEYDEDAEHTFSWGTIFNLCKCRGCNCLNVFYYDWDDTMMPEIDKPRYQAIYPVKSKVPIGLPKKISIAFQAAYKVKRIDVNAYVVLIRRMLEMVCLDKEANGNTLASMLNDLASRSILPDELASIAKYLKNFGNIGAHAGIGELSNDEIPIVENLSLAILEYIYSAPKLVEIAVNSMEKVKK</sequence>
<name>A0ABM9B4X9_9BACT</name>
<comment type="caution">
    <text evidence="2">The sequence shown here is derived from an EMBL/GenBank/DDBJ whole genome shotgun (WGS) entry which is preliminary data.</text>
</comment>
<dbReference type="InterPro" id="IPR025285">
    <property type="entry name" value="DUF4145"/>
</dbReference>
<accession>A0ABM9B4X9</accession>
<keyword evidence="3" id="KW-1185">Reference proteome</keyword>
<proteinExistence type="predicted"/>
<protein>
    <recommendedName>
        <fullName evidence="1">DUF4145 domain-containing protein</fullName>
    </recommendedName>
</protein>